<dbReference type="RefSeq" id="WP_119600254.1">
    <property type="nucleotide sequence ID" value="NZ_QXQA01000008.1"/>
</dbReference>
<dbReference type="InterPro" id="IPR036866">
    <property type="entry name" value="RibonucZ/Hydroxyglut_hydro"/>
</dbReference>
<evidence type="ECO:0000313" key="6">
    <source>
        <dbReference type="EMBL" id="RIX52022.1"/>
    </source>
</evidence>
<dbReference type="InterPro" id="IPR050114">
    <property type="entry name" value="UPF0173_UPF0282_UlaG_hydrolase"/>
</dbReference>
<dbReference type="SUPFAM" id="SSF56281">
    <property type="entry name" value="Metallo-hydrolase/oxidoreductase"/>
    <property type="match status" value="1"/>
</dbReference>
<dbReference type="Proteomes" id="UP000266482">
    <property type="component" value="Unassembled WGS sequence"/>
</dbReference>
<name>A0A3A1UXW7_9BACL</name>
<evidence type="ECO:0000256" key="4">
    <source>
        <dbReference type="ARBA" id="ARBA00048505"/>
    </source>
</evidence>
<evidence type="ECO:0000313" key="7">
    <source>
        <dbReference type="Proteomes" id="UP000266482"/>
    </source>
</evidence>
<protein>
    <submittedName>
        <fullName evidence="6">MBL fold metallo-hydrolase</fullName>
    </submittedName>
</protein>
<organism evidence="6 7">
    <name type="scientific">Paenibacillus nanensis</name>
    <dbReference type="NCBI Taxonomy" id="393251"/>
    <lineage>
        <taxon>Bacteria</taxon>
        <taxon>Bacillati</taxon>
        <taxon>Bacillota</taxon>
        <taxon>Bacilli</taxon>
        <taxon>Bacillales</taxon>
        <taxon>Paenibacillaceae</taxon>
        <taxon>Paenibacillus</taxon>
    </lineage>
</organism>
<dbReference type="GO" id="GO:0016787">
    <property type="term" value="F:hydrolase activity"/>
    <property type="evidence" value="ECO:0007669"/>
    <property type="project" value="UniProtKB-KW"/>
</dbReference>
<feature type="domain" description="Metallo-beta-lactamase" evidence="5">
    <location>
        <begin position="9"/>
        <end position="214"/>
    </location>
</feature>
<evidence type="ECO:0000256" key="3">
    <source>
        <dbReference type="ARBA" id="ARBA00034301"/>
    </source>
</evidence>
<comment type="function">
    <text evidence="3">Counteracts the endogenous Pycsar antiviral defense system. Phosphodiesterase that enables metal-dependent hydrolysis of host cyclic nucleotide Pycsar defense signals such as cCMP and cUMP.</text>
</comment>
<reference evidence="6 7" key="1">
    <citation type="submission" date="2018-09" db="EMBL/GenBank/DDBJ databases">
        <title>Paenibacillus aracenensis nov. sp. isolated from a cave in southern Spain.</title>
        <authorList>
            <person name="Jurado V."/>
            <person name="Gutierrez-Patricio S."/>
            <person name="Gonzalez-Pimentel J.L."/>
            <person name="Miller A.Z."/>
            <person name="Laiz L."/>
            <person name="Saiz-Jimenez C."/>
        </authorList>
    </citation>
    <scope>NUCLEOTIDE SEQUENCE [LARGE SCALE GENOMIC DNA]</scope>
    <source>
        <strain evidence="6 7">DSM 22867</strain>
    </source>
</reference>
<evidence type="ECO:0000259" key="5">
    <source>
        <dbReference type="SMART" id="SM00849"/>
    </source>
</evidence>
<gene>
    <name evidence="6" type="ORF">D3P08_13655</name>
</gene>
<dbReference type="PANTHER" id="PTHR43546">
    <property type="entry name" value="UPF0173 METAL-DEPENDENT HYDROLASE MJ1163-RELATED"/>
    <property type="match status" value="1"/>
</dbReference>
<comment type="caution">
    <text evidence="6">The sequence shown here is derived from an EMBL/GenBank/DDBJ whole genome shotgun (WGS) entry which is preliminary data.</text>
</comment>
<evidence type="ECO:0000256" key="2">
    <source>
        <dbReference type="ARBA" id="ARBA00034221"/>
    </source>
</evidence>
<dbReference type="Pfam" id="PF12706">
    <property type="entry name" value="Lactamase_B_2"/>
    <property type="match status" value="1"/>
</dbReference>
<comment type="catalytic activity">
    <reaction evidence="2">
        <text>3',5'-cyclic CMP + H2O = CMP + H(+)</text>
        <dbReference type="Rhea" id="RHEA:72675"/>
        <dbReference type="ChEBI" id="CHEBI:15377"/>
        <dbReference type="ChEBI" id="CHEBI:15378"/>
        <dbReference type="ChEBI" id="CHEBI:58003"/>
        <dbReference type="ChEBI" id="CHEBI:60377"/>
    </reaction>
    <physiologicalReaction direction="left-to-right" evidence="2">
        <dbReference type="Rhea" id="RHEA:72676"/>
    </physiologicalReaction>
</comment>
<dbReference type="PANTHER" id="PTHR43546:SF9">
    <property type="entry name" value="L-ASCORBATE-6-PHOSPHATE LACTONASE ULAG-RELATED"/>
    <property type="match status" value="1"/>
</dbReference>
<evidence type="ECO:0000256" key="1">
    <source>
        <dbReference type="ARBA" id="ARBA00022801"/>
    </source>
</evidence>
<keyword evidence="7" id="KW-1185">Reference proteome</keyword>
<dbReference type="InterPro" id="IPR001279">
    <property type="entry name" value="Metallo-B-lactamas"/>
</dbReference>
<dbReference type="Gene3D" id="3.60.15.10">
    <property type="entry name" value="Ribonuclease Z/Hydroxyacylglutathione hydrolase-like"/>
    <property type="match status" value="1"/>
</dbReference>
<dbReference type="SMART" id="SM00849">
    <property type="entry name" value="Lactamase_B"/>
    <property type="match status" value="1"/>
</dbReference>
<proteinExistence type="predicted"/>
<dbReference type="EMBL" id="QXQA01000008">
    <property type="protein sequence ID" value="RIX52022.1"/>
    <property type="molecule type" value="Genomic_DNA"/>
</dbReference>
<dbReference type="AlphaFoldDB" id="A0A3A1UXW7"/>
<sequence>MTLTIQHIRNATSLITLNGKTILVDPMLSEKEGLPPVPFTRTLRRNPIVPLPVAMDVFDRIDAILITHLHFDHFDKTAKELLRKDIPVFCQPADQKKIASYGFLHIHPIEETKQWSGIDFRRISGQHAKGIVAKLLGPVSGFILSTPDDGSLYIAGDCLLTEPIRQVFQHYKPQVCILNTPRAQLLLGSIITMTPEDIRRIHRISPSTKMVAVHLDAISHCTLTRKDLSQYVQAHQLSESVFIPEDGETIHFQ</sequence>
<accession>A0A3A1UXW7</accession>
<comment type="catalytic activity">
    <reaction evidence="4">
        <text>3',5'-cyclic UMP + H2O = UMP + H(+)</text>
        <dbReference type="Rhea" id="RHEA:70575"/>
        <dbReference type="ChEBI" id="CHEBI:15377"/>
        <dbReference type="ChEBI" id="CHEBI:15378"/>
        <dbReference type="ChEBI" id="CHEBI:57865"/>
        <dbReference type="ChEBI" id="CHEBI:184387"/>
    </reaction>
    <physiologicalReaction direction="left-to-right" evidence="4">
        <dbReference type="Rhea" id="RHEA:70576"/>
    </physiologicalReaction>
</comment>
<keyword evidence="1 6" id="KW-0378">Hydrolase</keyword>
<dbReference type="OrthoDB" id="9805728at2"/>